<proteinExistence type="predicted"/>
<organism evidence="2 3">
    <name type="scientific">Roseobacter phage RDJL Phi 2</name>
    <dbReference type="NCBI Taxonomy" id="1682380"/>
    <lineage>
        <taxon>Viruses</taxon>
        <taxon>Duplodnaviria</taxon>
        <taxon>Heunggongvirae</taxon>
        <taxon>Uroviricota</taxon>
        <taxon>Caudoviricetes</taxon>
        <taxon>Xiamenvirus</taxon>
        <taxon>Xiamenvirus RDJL2</taxon>
    </lineage>
</organism>
<dbReference type="OrthoDB" id="10105at10239"/>
<protein>
    <submittedName>
        <fullName evidence="2">Head morphogenesis protein</fullName>
    </submittedName>
</protein>
<evidence type="ECO:0000313" key="3">
    <source>
        <dbReference type="Proteomes" id="UP000223793"/>
    </source>
</evidence>
<gene>
    <name evidence="2" type="ORF">RDJLphi2_gp59</name>
</gene>
<sequence length="320" mass="36090">MALPAVDPASRLWSLIDKAEVRFRKALINAVLAARDEFTLAELVRLLEDGNIQEAIERVAATGAIRMADEYAAVYTLAGRDTAGALEDMLQVAISFDQVNDRAVFQMQQERLRYIREFTADQRNATRAALTDGIERGLNPRDQARNFRSSIGLTHRQQQAVINYRRLLSEGSSEALDRQLRDRRFDRTIARAIREGKPLTRAQIDTMVGRYNERYIKYRSEVIGRTEALRAVHSGNDEMYRQAVDAGQVTIKQLERTWVTARDGRVRDTHSALGGTKRGLDESWDTHNGSIRYPGDPDAPSAETIQCRCSLATRIVGPLD</sequence>
<dbReference type="Proteomes" id="UP000223793">
    <property type="component" value="Segment"/>
</dbReference>
<feature type="domain" description="Phage head morphogenesis" evidence="1">
    <location>
        <begin position="183"/>
        <end position="311"/>
    </location>
</feature>
<reference evidence="3" key="1">
    <citation type="submission" date="2015-07" db="EMBL/GenBank/DDBJ databases">
        <title>Complete genome sequence of Roseophage RDJL phage 2, a siphovirus infects Roseobacter denitrificans OCh114.</title>
        <authorList>
            <person name="Liang Y."/>
            <person name="Zhang Y."/>
            <person name="Zhou C."/>
            <person name="Chen Z."/>
            <person name="Yang S."/>
        </authorList>
    </citation>
    <scope>NUCLEOTIDE SEQUENCE [LARGE SCALE GENOMIC DNA]</scope>
</reference>
<dbReference type="EMBL" id="KT266805">
    <property type="protein sequence ID" value="AKQ75849.1"/>
    <property type="molecule type" value="Genomic_DNA"/>
</dbReference>
<dbReference type="InterPro" id="IPR006528">
    <property type="entry name" value="Phage_head_morphogenesis_dom"/>
</dbReference>
<accession>A0A0K0PVU4</accession>
<keyword evidence="3" id="KW-1185">Reference proteome</keyword>
<evidence type="ECO:0000259" key="1">
    <source>
        <dbReference type="Pfam" id="PF04233"/>
    </source>
</evidence>
<name>A0A0K0PVU4_9CAUD</name>
<dbReference type="Pfam" id="PF04233">
    <property type="entry name" value="Phage_Mu_F"/>
    <property type="match status" value="1"/>
</dbReference>
<evidence type="ECO:0000313" key="2">
    <source>
        <dbReference type="EMBL" id="AKQ75849.1"/>
    </source>
</evidence>